<dbReference type="InterPro" id="IPR000014">
    <property type="entry name" value="PAS"/>
</dbReference>
<dbReference type="Gene3D" id="3.20.20.450">
    <property type="entry name" value="EAL domain"/>
    <property type="match status" value="1"/>
</dbReference>
<dbReference type="SUPFAM" id="SSF55785">
    <property type="entry name" value="PYP-like sensor domain (PAS domain)"/>
    <property type="match status" value="2"/>
</dbReference>
<dbReference type="InterPro" id="IPR013767">
    <property type="entry name" value="PAS_fold"/>
</dbReference>
<feature type="domain" description="EAL" evidence="2">
    <location>
        <begin position="601"/>
        <end position="855"/>
    </location>
</feature>
<dbReference type="InterPro" id="IPR003018">
    <property type="entry name" value="GAF"/>
</dbReference>
<dbReference type="SUPFAM" id="SSF141868">
    <property type="entry name" value="EAL domain-like"/>
    <property type="match status" value="1"/>
</dbReference>
<dbReference type="Gene3D" id="3.30.70.270">
    <property type="match status" value="1"/>
</dbReference>
<evidence type="ECO:0000259" key="2">
    <source>
        <dbReference type="PROSITE" id="PS50883"/>
    </source>
</evidence>
<dbReference type="InterPro" id="IPR035965">
    <property type="entry name" value="PAS-like_dom_sf"/>
</dbReference>
<evidence type="ECO:0000259" key="3">
    <source>
        <dbReference type="PROSITE" id="PS50887"/>
    </source>
</evidence>
<dbReference type="Pfam" id="PF13426">
    <property type="entry name" value="PAS_9"/>
    <property type="match status" value="1"/>
</dbReference>
<dbReference type="GO" id="GO:0006355">
    <property type="term" value="P:regulation of DNA-templated transcription"/>
    <property type="evidence" value="ECO:0007669"/>
    <property type="project" value="InterPro"/>
</dbReference>
<dbReference type="Pfam" id="PF00563">
    <property type="entry name" value="EAL"/>
    <property type="match status" value="1"/>
</dbReference>
<dbReference type="RefSeq" id="WP_185015659.1">
    <property type="nucleotide sequence ID" value="NZ_AYKH01000023.1"/>
</dbReference>
<dbReference type="InterPro" id="IPR052155">
    <property type="entry name" value="Biofilm_reg_signaling"/>
</dbReference>
<protein>
    <recommendedName>
        <fullName evidence="6">Diguanylate cyclase</fullName>
    </recommendedName>
</protein>
<organism evidence="4 5">
    <name type="scientific">Salinisphaera orenii MK-B5</name>
    <dbReference type="NCBI Taxonomy" id="856730"/>
    <lineage>
        <taxon>Bacteria</taxon>
        <taxon>Pseudomonadati</taxon>
        <taxon>Pseudomonadota</taxon>
        <taxon>Gammaproteobacteria</taxon>
        <taxon>Salinisphaerales</taxon>
        <taxon>Salinisphaeraceae</taxon>
        <taxon>Salinisphaera</taxon>
    </lineage>
</organism>
<dbReference type="SMART" id="SM00052">
    <property type="entry name" value="EAL"/>
    <property type="match status" value="1"/>
</dbReference>
<feature type="domain" description="PAS" evidence="1">
    <location>
        <begin position="176"/>
        <end position="247"/>
    </location>
</feature>
<dbReference type="Gene3D" id="3.30.450.40">
    <property type="match status" value="1"/>
</dbReference>
<proteinExistence type="predicted"/>
<dbReference type="AlphaFoldDB" id="A0A423PL56"/>
<dbReference type="EMBL" id="AYKH01000023">
    <property type="protein sequence ID" value="ROO26326.1"/>
    <property type="molecule type" value="Genomic_DNA"/>
</dbReference>
<dbReference type="SMART" id="SM00267">
    <property type="entry name" value="GGDEF"/>
    <property type="match status" value="1"/>
</dbReference>
<dbReference type="NCBIfam" id="TIGR00229">
    <property type="entry name" value="sensory_box"/>
    <property type="match status" value="2"/>
</dbReference>
<dbReference type="SMART" id="SM00091">
    <property type="entry name" value="PAS"/>
    <property type="match status" value="2"/>
</dbReference>
<dbReference type="NCBIfam" id="TIGR00254">
    <property type="entry name" value="GGDEF"/>
    <property type="match status" value="1"/>
</dbReference>
<dbReference type="Pfam" id="PF00989">
    <property type="entry name" value="PAS"/>
    <property type="match status" value="1"/>
</dbReference>
<dbReference type="InterPro" id="IPR043128">
    <property type="entry name" value="Rev_trsase/Diguanyl_cyclase"/>
</dbReference>
<feature type="domain" description="GGDEF" evidence="3">
    <location>
        <begin position="460"/>
        <end position="591"/>
    </location>
</feature>
<dbReference type="SUPFAM" id="SSF55073">
    <property type="entry name" value="Nucleotide cyclase"/>
    <property type="match status" value="1"/>
</dbReference>
<dbReference type="Gene3D" id="3.30.450.20">
    <property type="entry name" value="PAS domain"/>
    <property type="match status" value="2"/>
</dbReference>
<keyword evidence="5" id="KW-1185">Reference proteome</keyword>
<name>A0A423PL56_9GAMM</name>
<dbReference type="Proteomes" id="UP000283993">
    <property type="component" value="Unassembled WGS sequence"/>
</dbReference>
<dbReference type="InterPro" id="IPR035919">
    <property type="entry name" value="EAL_sf"/>
</dbReference>
<sequence>MNATPENDGGDDIRIETLASTHFEDIGRAYAAIARTAAAALGVDRVSIWLFSADFQRLHRVHDHRETGRNDFGLSLDLSQRPDYVETLAAGALFSVEQADEPPHAGDALTDYMVANGIRSMLDAPIRVGDELTGVVCHEQAERRTWSGVERDRALRIGAIAARIIAADRRHRSAALSRQARLLVEDSADAMAIASPRGALEYLNPRARTLLGLAPDEPLFGLRLVDFLQPASRTQGTQRIYPAARENGSWTGRVHLRTRQDSAVEATATLNVYRGSGGHIEHLFCVLRDIAAGRHLDARIEEMRHRHAQVLSQAGECLIVIDPVTLALRNASSGLERVLGYDDQQTRALSLYDICAEPAATLETFVRRVKRDEHLLCGETRVRHAEGHWVDVEMSMVWRAAGGRRRASISVQLHDITERIQRRRDIERLAYYDPLTGLANANLLRERAEGMLADCVQHGRSVGFLLLQLDRWQRILDIQGYQIAESLIRQVGRRLKRAFRQREVLLARVLGGVEFGVLYDASVDDAQNLARIAHEAFREPFRADRAHLHLSIRTANARAPLHAVNFKDLTKRAGIALRNAYLRNLAHCEYDPTQSSRLHDERLIEEDLRTAITTGDLPLRFQPIRSVAPGRTSIGAEALIRWRHPQLGLLAPQDFVPVAEENQLIMALDRYVLRSAAASAARWYGDFGTLSVAVNVSVVTLLSGDLPSLIAEVLDSSGLVPARLCLEITETAVMHDHRTATRILTAIKQQGVHVALDDFGTGYSSLAYLKDLPIDTLKIDRDFVRGIGADSRDEHTIETIIRLGHDLGIEVLAEGVETRFQLEWLTARDIDYAQGFYISMPLTERSLLTGRFKTRHTRH</sequence>
<dbReference type="InterPro" id="IPR000160">
    <property type="entry name" value="GGDEF_dom"/>
</dbReference>
<dbReference type="CDD" id="cd01949">
    <property type="entry name" value="GGDEF"/>
    <property type="match status" value="1"/>
</dbReference>
<dbReference type="InterPro" id="IPR029787">
    <property type="entry name" value="Nucleotide_cyclase"/>
</dbReference>
<gene>
    <name evidence="4" type="ORF">SAOR_11475</name>
</gene>
<dbReference type="Pfam" id="PF00990">
    <property type="entry name" value="GGDEF"/>
    <property type="match status" value="1"/>
</dbReference>
<evidence type="ECO:0008006" key="6">
    <source>
        <dbReference type="Google" id="ProtNLM"/>
    </source>
</evidence>
<dbReference type="CDD" id="cd00130">
    <property type="entry name" value="PAS"/>
    <property type="match status" value="1"/>
</dbReference>
<evidence type="ECO:0000313" key="4">
    <source>
        <dbReference type="EMBL" id="ROO26326.1"/>
    </source>
</evidence>
<dbReference type="PROSITE" id="PS50112">
    <property type="entry name" value="PAS"/>
    <property type="match status" value="1"/>
</dbReference>
<dbReference type="PANTHER" id="PTHR44757">
    <property type="entry name" value="DIGUANYLATE CYCLASE DGCP"/>
    <property type="match status" value="1"/>
</dbReference>
<dbReference type="InterPro" id="IPR029016">
    <property type="entry name" value="GAF-like_dom_sf"/>
</dbReference>
<dbReference type="PROSITE" id="PS50883">
    <property type="entry name" value="EAL"/>
    <property type="match status" value="1"/>
</dbReference>
<accession>A0A423PL56</accession>
<evidence type="ECO:0000259" key="1">
    <source>
        <dbReference type="PROSITE" id="PS50112"/>
    </source>
</evidence>
<dbReference type="InterPro" id="IPR001633">
    <property type="entry name" value="EAL_dom"/>
</dbReference>
<dbReference type="PANTHER" id="PTHR44757:SF2">
    <property type="entry name" value="BIOFILM ARCHITECTURE MAINTENANCE PROTEIN MBAA"/>
    <property type="match status" value="1"/>
</dbReference>
<dbReference type="PROSITE" id="PS50887">
    <property type="entry name" value="GGDEF"/>
    <property type="match status" value="1"/>
</dbReference>
<dbReference type="Pfam" id="PF01590">
    <property type="entry name" value="GAF"/>
    <property type="match status" value="1"/>
</dbReference>
<comment type="caution">
    <text evidence="4">The sequence shown here is derived from an EMBL/GenBank/DDBJ whole genome shotgun (WGS) entry which is preliminary data.</text>
</comment>
<dbReference type="SUPFAM" id="SSF55781">
    <property type="entry name" value="GAF domain-like"/>
    <property type="match status" value="1"/>
</dbReference>
<dbReference type="SMART" id="SM00065">
    <property type="entry name" value="GAF"/>
    <property type="match status" value="1"/>
</dbReference>
<evidence type="ECO:0000313" key="5">
    <source>
        <dbReference type="Proteomes" id="UP000283993"/>
    </source>
</evidence>
<dbReference type="CDD" id="cd01948">
    <property type="entry name" value="EAL"/>
    <property type="match status" value="1"/>
</dbReference>
<reference evidence="4 5" key="1">
    <citation type="submission" date="2013-10" db="EMBL/GenBank/DDBJ databases">
        <title>Salinisphaera orenii MK-B5 Genome Sequencing.</title>
        <authorList>
            <person name="Lai Q."/>
            <person name="Li C."/>
            <person name="Shao Z."/>
        </authorList>
    </citation>
    <scope>NUCLEOTIDE SEQUENCE [LARGE SCALE GENOMIC DNA]</scope>
    <source>
        <strain evidence="4 5">MK-B5</strain>
    </source>
</reference>